<name>C7Q2Y2_CATAD</name>
<evidence type="ECO:0000313" key="1">
    <source>
        <dbReference type="EMBL" id="ACU71874.1"/>
    </source>
</evidence>
<dbReference type="AlphaFoldDB" id="C7Q2Y2"/>
<dbReference type="RefSeq" id="WP_012787167.1">
    <property type="nucleotide sequence ID" value="NC_013131.1"/>
</dbReference>
<dbReference type="Pfam" id="PF19730">
    <property type="entry name" value="DUF6221"/>
    <property type="match status" value="1"/>
</dbReference>
<dbReference type="STRING" id="479433.Caci_2965"/>
<dbReference type="OrthoDB" id="4290974at2"/>
<gene>
    <name evidence="1" type="ordered locus">Caci_2965</name>
</gene>
<reference evidence="1 2" key="1">
    <citation type="journal article" date="2009" name="Stand. Genomic Sci.">
        <title>Complete genome sequence of Catenulispora acidiphila type strain (ID 139908).</title>
        <authorList>
            <person name="Copeland A."/>
            <person name="Lapidus A."/>
            <person name="Glavina Del Rio T."/>
            <person name="Nolan M."/>
            <person name="Lucas S."/>
            <person name="Chen F."/>
            <person name="Tice H."/>
            <person name="Cheng J.F."/>
            <person name="Bruce D."/>
            <person name="Goodwin L."/>
            <person name="Pitluck S."/>
            <person name="Mikhailova N."/>
            <person name="Pati A."/>
            <person name="Ivanova N."/>
            <person name="Mavromatis K."/>
            <person name="Chen A."/>
            <person name="Palaniappan K."/>
            <person name="Chain P."/>
            <person name="Land M."/>
            <person name="Hauser L."/>
            <person name="Chang Y.J."/>
            <person name="Jeffries C.D."/>
            <person name="Chertkov O."/>
            <person name="Brettin T."/>
            <person name="Detter J.C."/>
            <person name="Han C."/>
            <person name="Ali Z."/>
            <person name="Tindall B.J."/>
            <person name="Goker M."/>
            <person name="Bristow J."/>
            <person name="Eisen J.A."/>
            <person name="Markowitz V."/>
            <person name="Hugenholtz P."/>
            <person name="Kyrpides N.C."/>
            <person name="Klenk H.P."/>
        </authorList>
    </citation>
    <scope>NUCLEOTIDE SEQUENCE [LARGE SCALE GENOMIC DNA]</scope>
    <source>
        <strain evidence="2">DSM 44928 / JCM 14897 / NBRC 102108 / NRRL B-24433 / ID139908</strain>
    </source>
</reference>
<organism evidence="1 2">
    <name type="scientific">Catenulispora acidiphila (strain DSM 44928 / JCM 14897 / NBRC 102108 / NRRL B-24433 / ID139908)</name>
    <dbReference type="NCBI Taxonomy" id="479433"/>
    <lineage>
        <taxon>Bacteria</taxon>
        <taxon>Bacillati</taxon>
        <taxon>Actinomycetota</taxon>
        <taxon>Actinomycetes</taxon>
        <taxon>Catenulisporales</taxon>
        <taxon>Catenulisporaceae</taxon>
        <taxon>Catenulispora</taxon>
    </lineage>
</organism>
<dbReference type="HOGENOM" id="CLU_146101_0_0_11"/>
<proteinExistence type="predicted"/>
<dbReference type="eggNOG" id="ENOG5033GBY">
    <property type="taxonomic scope" value="Bacteria"/>
</dbReference>
<protein>
    <submittedName>
        <fullName evidence="1">Uncharacterized protein</fullName>
    </submittedName>
</protein>
<keyword evidence="2" id="KW-1185">Reference proteome</keyword>
<evidence type="ECO:0000313" key="2">
    <source>
        <dbReference type="Proteomes" id="UP000000851"/>
    </source>
</evidence>
<dbReference type="EMBL" id="CP001700">
    <property type="protein sequence ID" value="ACU71874.1"/>
    <property type="molecule type" value="Genomic_DNA"/>
</dbReference>
<dbReference type="KEGG" id="cai:Caci_2965"/>
<dbReference type="InParanoid" id="C7Q2Y2"/>
<dbReference type="InterPro" id="IPR046193">
    <property type="entry name" value="DUF6221"/>
</dbReference>
<accession>C7Q2Y2</accession>
<sequence length="133" mass="15179">MIDIVAFSNARLDEREQLARGVVHAVGADYDALMVAAGKALELGMVSLYWRNHNPARVLREVAAQRQQLAEHEHVPAVRQSDNHLYDFGCRTCHNDPDCGETLGFGWCKTVRLMAEPFDEHPDYDRYDPAWRI</sequence>
<dbReference type="Proteomes" id="UP000000851">
    <property type="component" value="Chromosome"/>
</dbReference>